<keyword evidence="2" id="KW-1185">Reference proteome</keyword>
<evidence type="ECO:0000313" key="2">
    <source>
        <dbReference type="Proteomes" id="UP001560019"/>
    </source>
</evidence>
<reference evidence="1 2" key="1">
    <citation type="submission" date="2024-06" db="EMBL/GenBank/DDBJ databases">
        <title>Genome of Rhodovulum iodosum, a marine photoferrotroph.</title>
        <authorList>
            <person name="Bianchini G."/>
            <person name="Nikeleit V."/>
            <person name="Kappler A."/>
            <person name="Bryce C."/>
            <person name="Sanchez-Baracaldo P."/>
        </authorList>
    </citation>
    <scope>NUCLEOTIDE SEQUENCE [LARGE SCALE GENOMIC DNA]</scope>
    <source>
        <strain evidence="1 2">UT/N1</strain>
    </source>
</reference>
<dbReference type="EMBL" id="JBEHHI010000002">
    <property type="protein sequence ID" value="MEX5729133.1"/>
    <property type="molecule type" value="Genomic_DNA"/>
</dbReference>
<gene>
    <name evidence="1" type="ORF">Ga0609869_002486</name>
</gene>
<organism evidence="1 2">
    <name type="scientific">Rhodovulum iodosum</name>
    <dbReference type="NCBI Taxonomy" id="68291"/>
    <lineage>
        <taxon>Bacteria</taxon>
        <taxon>Pseudomonadati</taxon>
        <taxon>Pseudomonadota</taxon>
        <taxon>Alphaproteobacteria</taxon>
        <taxon>Rhodobacterales</taxon>
        <taxon>Paracoccaceae</taxon>
        <taxon>Rhodovulum</taxon>
    </lineage>
</organism>
<evidence type="ECO:0000313" key="1">
    <source>
        <dbReference type="EMBL" id="MEX5729133.1"/>
    </source>
</evidence>
<protein>
    <recommendedName>
        <fullName evidence="3">Transporter</fullName>
    </recommendedName>
</protein>
<accession>A0ABV3XXV9</accession>
<sequence>MQTCASLGLAERAGSAKTRGKWMIAVGPPPRPPHRRAAAAAALSACALAAAPAAAQDQPYAMAPAHAPKNVTLLGAPSATVAPHGLVFASLSISSDRVGPSDDGDGSLALGFGHGSAEEGLGLQATAYLTSLSDSPGDSGYLAFSASRRVAAGAVPVYAGLTVSQVAAWGDSSNLDPSGSVALTAFPTLTGRNGSIWPLMFTLGGGSDIRDFETDPGLFAGAGIGLTPELGASAAWYGDHVTLGAALRPRGVDNAYFTASLVDAFDQEDSQRVVVSFNLTLGNAFGR</sequence>
<comment type="caution">
    <text evidence="1">The sequence shown here is derived from an EMBL/GenBank/DDBJ whole genome shotgun (WGS) entry which is preliminary data.</text>
</comment>
<evidence type="ECO:0008006" key="3">
    <source>
        <dbReference type="Google" id="ProtNLM"/>
    </source>
</evidence>
<name>A0ABV3XXV9_9RHOB</name>
<dbReference type="RefSeq" id="WP_369022866.1">
    <property type="nucleotide sequence ID" value="NZ_JBEHHI010000002.1"/>
</dbReference>
<dbReference type="Proteomes" id="UP001560019">
    <property type="component" value="Unassembled WGS sequence"/>
</dbReference>
<proteinExistence type="predicted"/>